<gene>
    <name evidence="1" type="ORF">N495_18630</name>
</gene>
<evidence type="ECO:0000313" key="1">
    <source>
        <dbReference type="EMBL" id="KIS21835.1"/>
    </source>
</evidence>
<dbReference type="Proteomes" id="UP000032250">
    <property type="component" value="Unassembled WGS sequence"/>
</dbReference>
<reference evidence="1 2" key="1">
    <citation type="submission" date="2014-06" db="EMBL/GenBank/DDBJ databases">
        <title>Genome characterization of distinct group I Clostridium botulinum lineages.</title>
        <authorList>
            <person name="Giordani F."/>
            <person name="Anselmo A."/>
            <person name="Fillo S."/>
            <person name="Palozzi A.M."/>
            <person name="Fortunato A."/>
            <person name="Gentile B."/>
            <person name="Ciammaruconi A."/>
            <person name="Anniballi F."/>
            <person name="De Medici D."/>
            <person name="Lista F."/>
        </authorList>
    </citation>
    <scope>NUCLEOTIDE SEQUENCE [LARGE SCALE GENOMIC DNA]</scope>
    <source>
        <strain evidence="1 2">B2 450</strain>
    </source>
</reference>
<dbReference type="AlphaFoldDB" id="A0A0D1BNH2"/>
<evidence type="ECO:0000313" key="2">
    <source>
        <dbReference type="Proteomes" id="UP000032250"/>
    </source>
</evidence>
<protein>
    <submittedName>
        <fullName evidence="1">Uncharacterized protein</fullName>
    </submittedName>
</protein>
<dbReference type="RefSeq" id="WP_043032618.1">
    <property type="nucleotide sequence ID" value="NZ_JXSU01000009.1"/>
</dbReference>
<name>A0A0D1BNH2_CLOBO</name>
<sequence>MIVFLLFILMLGVCSYFIYTFSNKINLQQKQIVLFKKQIDKLKSKDKNDFKNIDIKFINSSIGNGTIIKNSYIYLYPDNSSPYIYKLYKEDIVEIHCSAENYGNTWYEVSCFSKGMVNTRGWVKKDSINLNLSDDYPL</sequence>
<dbReference type="EMBL" id="JXSU01000009">
    <property type="protein sequence ID" value="KIS21835.1"/>
    <property type="molecule type" value="Genomic_DNA"/>
</dbReference>
<comment type="caution">
    <text evidence="1">The sequence shown here is derived from an EMBL/GenBank/DDBJ whole genome shotgun (WGS) entry which is preliminary data.</text>
</comment>
<dbReference type="HOGENOM" id="CLU_149191_0_0_9"/>
<proteinExistence type="predicted"/>
<accession>A0A0D1BNH2</accession>
<dbReference type="PATRIC" id="fig|1379739.3.peg.4092"/>
<organism evidence="1 2">
    <name type="scientific">Clostridium botulinum B2 450</name>
    <dbReference type="NCBI Taxonomy" id="1379739"/>
    <lineage>
        <taxon>Bacteria</taxon>
        <taxon>Bacillati</taxon>
        <taxon>Bacillota</taxon>
        <taxon>Clostridia</taxon>
        <taxon>Eubacteriales</taxon>
        <taxon>Clostridiaceae</taxon>
        <taxon>Clostridium</taxon>
    </lineage>
</organism>
<dbReference type="OrthoDB" id="1925115at2"/>